<dbReference type="GeneID" id="108829848"/>
<dbReference type="Proteomes" id="UP000504610">
    <property type="component" value="Chromosome 2"/>
</dbReference>
<dbReference type="OrthoDB" id="1088926at2759"/>
<dbReference type="KEGG" id="rsz:108829848"/>
<dbReference type="Pfam" id="PF13966">
    <property type="entry name" value="zf-RVT"/>
    <property type="match status" value="1"/>
</dbReference>
<protein>
    <submittedName>
        <fullName evidence="3">Uncharacterized protein LOC108829848</fullName>
    </submittedName>
</protein>
<gene>
    <name evidence="3" type="primary">LOC108829848</name>
</gene>
<dbReference type="RefSeq" id="XP_018458944.1">
    <property type="nucleotide sequence ID" value="XM_018603442.1"/>
</dbReference>
<dbReference type="AlphaFoldDB" id="A0A6J0LH07"/>
<evidence type="ECO:0000259" key="1">
    <source>
        <dbReference type="Pfam" id="PF13966"/>
    </source>
</evidence>
<evidence type="ECO:0000313" key="3">
    <source>
        <dbReference type="RefSeq" id="XP_018458944.1"/>
    </source>
</evidence>
<accession>A0A6J0LH07</accession>
<keyword evidence="2" id="KW-1185">Reference proteome</keyword>
<dbReference type="PANTHER" id="PTHR33116:SF84">
    <property type="entry name" value="RNA-DIRECTED DNA POLYMERASE"/>
    <property type="match status" value="1"/>
</dbReference>
<reference evidence="2" key="1">
    <citation type="journal article" date="2019" name="Database">
        <title>The radish genome database (RadishGD): an integrated information resource for radish genomics.</title>
        <authorList>
            <person name="Yu H.J."/>
            <person name="Baek S."/>
            <person name="Lee Y.J."/>
            <person name="Cho A."/>
            <person name="Mun J.H."/>
        </authorList>
    </citation>
    <scope>NUCLEOTIDE SEQUENCE [LARGE SCALE GENOMIC DNA]</scope>
    <source>
        <strain evidence="2">cv. WK10039</strain>
    </source>
</reference>
<evidence type="ECO:0000313" key="2">
    <source>
        <dbReference type="Proteomes" id="UP000504610"/>
    </source>
</evidence>
<feature type="domain" description="Reverse transcriptase zinc-binding" evidence="1">
    <location>
        <begin position="57"/>
        <end position="141"/>
    </location>
</feature>
<name>A0A6J0LH07_RAPSA</name>
<proteinExistence type="predicted"/>
<organism evidence="2 3">
    <name type="scientific">Raphanus sativus</name>
    <name type="common">Radish</name>
    <name type="synonym">Raphanus raphanistrum var. sativus</name>
    <dbReference type="NCBI Taxonomy" id="3726"/>
    <lineage>
        <taxon>Eukaryota</taxon>
        <taxon>Viridiplantae</taxon>
        <taxon>Streptophyta</taxon>
        <taxon>Embryophyta</taxon>
        <taxon>Tracheophyta</taxon>
        <taxon>Spermatophyta</taxon>
        <taxon>Magnoliopsida</taxon>
        <taxon>eudicotyledons</taxon>
        <taxon>Gunneridae</taxon>
        <taxon>Pentapetalae</taxon>
        <taxon>rosids</taxon>
        <taxon>malvids</taxon>
        <taxon>Brassicales</taxon>
        <taxon>Brassicaceae</taxon>
        <taxon>Brassiceae</taxon>
        <taxon>Raphanus</taxon>
    </lineage>
</organism>
<dbReference type="PANTHER" id="PTHR33116">
    <property type="entry name" value="REVERSE TRANSCRIPTASE ZINC-BINDING DOMAIN-CONTAINING PROTEIN-RELATED-RELATED"/>
    <property type="match status" value="1"/>
</dbReference>
<dbReference type="InterPro" id="IPR026960">
    <property type="entry name" value="RVT-Znf"/>
</dbReference>
<sequence length="239" mass="27600">MVFEGSSQHGWILPSARCRTASLATLRTTLLDIHPPEEQDPPDQFTWGTRGNRSPLFSIKATWEFVRDSAPLVSWEKAVWFKYAVPKHAFHFWVTNLDRLPLRERLEKWGICVQDTCCLCGLAQETRDHVFLHCGVASQLWDMIMLRLGQRGLTFVDWSSLIDWMISDTAGLSPVLKKLTVQNVIYSLWKERNCRLHNAGSDTTIGLFRKIDRSLRDVLLACLPHKRCQDLIAQWFEFG</sequence>
<reference evidence="3" key="2">
    <citation type="submission" date="2025-08" db="UniProtKB">
        <authorList>
            <consortium name="RefSeq"/>
        </authorList>
    </citation>
    <scope>IDENTIFICATION</scope>
    <source>
        <tissue evidence="3">Leaf</tissue>
    </source>
</reference>